<name>A0A9P1DE93_9DINO</name>
<dbReference type="EMBL" id="CAMXCT030004185">
    <property type="protein sequence ID" value="CAL4795353.1"/>
    <property type="molecule type" value="Genomic_DNA"/>
</dbReference>
<sequence length="201" mass="21102">MVVLGPAAGCTQDYSAAPNAKPIPMSGLPGQVLGGAGTITANLHLGSPGQQITVQLDSGSQKLMGIHQTCRNLGNCFMVQPAGQTTVALVPGTDIDQPQCQQQKEDISAALQGKCQMGSRSVFCDCGSREDCFSMILEAASKSVVPNQVCAVTRKMCGDPVDFHPEASSTFEPANFPSFAFAKPPGKQQVTVQCDRTHLCD</sequence>
<dbReference type="EMBL" id="CAMXCT020004185">
    <property type="protein sequence ID" value="CAL1161416.1"/>
    <property type="molecule type" value="Genomic_DNA"/>
</dbReference>
<protein>
    <submittedName>
        <fullName evidence="3">Peptidase A1 domain-containing protein</fullName>
    </submittedName>
</protein>
<reference evidence="2" key="1">
    <citation type="submission" date="2022-10" db="EMBL/GenBank/DDBJ databases">
        <authorList>
            <person name="Chen Y."/>
            <person name="Dougan E. K."/>
            <person name="Chan C."/>
            <person name="Rhodes N."/>
            <person name="Thang M."/>
        </authorList>
    </citation>
    <scope>NUCLEOTIDE SEQUENCE</scope>
</reference>
<dbReference type="InterPro" id="IPR033121">
    <property type="entry name" value="PEPTIDASE_A1"/>
</dbReference>
<evidence type="ECO:0000313" key="2">
    <source>
        <dbReference type="EMBL" id="CAI4008041.1"/>
    </source>
</evidence>
<evidence type="ECO:0000259" key="1">
    <source>
        <dbReference type="PROSITE" id="PS51767"/>
    </source>
</evidence>
<evidence type="ECO:0000313" key="3">
    <source>
        <dbReference type="EMBL" id="CAL4795353.1"/>
    </source>
</evidence>
<gene>
    <name evidence="2" type="ORF">C1SCF055_LOCUS33525</name>
</gene>
<reference evidence="3 4" key="2">
    <citation type="submission" date="2024-05" db="EMBL/GenBank/DDBJ databases">
        <authorList>
            <person name="Chen Y."/>
            <person name="Shah S."/>
            <person name="Dougan E. K."/>
            <person name="Thang M."/>
            <person name="Chan C."/>
        </authorList>
    </citation>
    <scope>NUCLEOTIDE SEQUENCE [LARGE SCALE GENOMIC DNA]</scope>
</reference>
<dbReference type="SUPFAM" id="SSF50630">
    <property type="entry name" value="Acid proteases"/>
    <property type="match status" value="1"/>
</dbReference>
<dbReference type="Proteomes" id="UP001152797">
    <property type="component" value="Unassembled WGS sequence"/>
</dbReference>
<dbReference type="AlphaFoldDB" id="A0A9P1DE93"/>
<proteinExistence type="predicted"/>
<dbReference type="InterPro" id="IPR021109">
    <property type="entry name" value="Peptidase_aspartic_dom_sf"/>
</dbReference>
<comment type="caution">
    <text evidence="2">The sequence shown here is derived from an EMBL/GenBank/DDBJ whole genome shotgun (WGS) entry which is preliminary data.</text>
</comment>
<dbReference type="PROSITE" id="PS51767">
    <property type="entry name" value="PEPTIDASE_A1"/>
    <property type="match status" value="1"/>
</dbReference>
<evidence type="ECO:0000313" key="4">
    <source>
        <dbReference type="Proteomes" id="UP001152797"/>
    </source>
</evidence>
<organism evidence="2">
    <name type="scientific">Cladocopium goreaui</name>
    <dbReference type="NCBI Taxonomy" id="2562237"/>
    <lineage>
        <taxon>Eukaryota</taxon>
        <taxon>Sar</taxon>
        <taxon>Alveolata</taxon>
        <taxon>Dinophyceae</taxon>
        <taxon>Suessiales</taxon>
        <taxon>Symbiodiniaceae</taxon>
        <taxon>Cladocopium</taxon>
    </lineage>
</organism>
<keyword evidence="4" id="KW-1185">Reference proteome</keyword>
<feature type="domain" description="Peptidase A1" evidence="1">
    <location>
        <begin position="39"/>
        <end position="201"/>
    </location>
</feature>
<dbReference type="EMBL" id="CAMXCT010004185">
    <property type="protein sequence ID" value="CAI4008041.1"/>
    <property type="molecule type" value="Genomic_DNA"/>
</dbReference>
<dbReference type="OrthoDB" id="472903at2759"/>
<accession>A0A9P1DE93</accession>